<accession>A0ABX2VVR1</accession>
<organism evidence="1 2">
    <name type="scientific">Ajellomyces dermatitidis (strain ER-3 / ATCC MYA-2586)</name>
    <name type="common">Blastomyces dermatitidis</name>
    <dbReference type="NCBI Taxonomy" id="559297"/>
    <lineage>
        <taxon>Eukaryota</taxon>
        <taxon>Fungi</taxon>
        <taxon>Dikarya</taxon>
        <taxon>Ascomycota</taxon>
        <taxon>Pezizomycotina</taxon>
        <taxon>Eurotiomycetes</taxon>
        <taxon>Eurotiomycetidae</taxon>
        <taxon>Onygenales</taxon>
        <taxon>Ajellomycetaceae</taxon>
        <taxon>Blastomyces</taxon>
    </lineage>
</organism>
<evidence type="ECO:0000313" key="2">
    <source>
        <dbReference type="Proteomes" id="UP000002039"/>
    </source>
</evidence>
<name>A0ABX2VVR1_AJEDR</name>
<evidence type="ECO:0000313" key="1">
    <source>
        <dbReference type="EMBL" id="OAT01245.1"/>
    </source>
</evidence>
<keyword evidence="2" id="KW-1185">Reference proteome</keyword>
<protein>
    <submittedName>
        <fullName evidence="1">Uncharacterized protein</fullName>
    </submittedName>
</protein>
<reference evidence="2" key="1">
    <citation type="journal article" date="2015" name="PLoS Genet.">
        <title>The dynamic genome and transcriptome of the human fungal pathogen Blastomyces and close relative Emmonsia.</title>
        <authorList>
            <person name="Munoz J.F."/>
            <person name="Gauthier G.M."/>
            <person name="Desjardins C.A."/>
            <person name="Gallo J.E."/>
            <person name="Holder J."/>
            <person name="Sullivan T.D."/>
            <person name="Marty A.J."/>
            <person name="Carmen J.C."/>
            <person name="Chen Z."/>
            <person name="Ding L."/>
            <person name="Gujja S."/>
            <person name="Magrini V."/>
            <person name="Misas E."/>
            <person name="Mitreva M."/>
            <person name="Priest M."/>
            <person name="Saif S."/>
            <person name="Whiston E.A."/>
            <person name="Young S."/>
            <person name="Zeng Q."/>
            <person name="Goldman W.E."/>
            <person name="Mardis E.R."/>
            <person name="Taylor J.W."/>
            <person name="McEwen J.G."/>
            <person name="Clay O.K."/>
            <person name="Klein B.S."/>
            <person name="Cuomo C.A."/>
        </authorList>
    </citation>
    <scope>NUCLEOTIDE SEQUENCE [LARGE SCALE GENOMIC DNA]</scope>
    <source>
        <strain evidence="2">ER-3 / ATCC MYA-2586</strain>
    </source>
</reference>
<dbReference type="RefSeq" id="XP_045280972.1">
    <property type="nucleotide sequence ID" value="XM_045426169.1"/>
</dbReference>
<proteinExistence type="predicted"/>
<sequence>MISHFYNKHYYSAHTRQFISKSSCVDRSASANDSELNVKSLIENLKNVIIKKLSVSCVTESFMFLSASSAAAFQSSTPVSVSGSPTSATSVPVTLTSATSAPSDFTVSAFVICSPCFQEMLCRLNESCLSRITSLLNSVEIVKKIIISFAVYKVIIFTDIKKLFMTVKFNIMKNIYVFRSENTDVVLFYTCGHETFALMSEIILIKDDNTAETILFYS</sequence>
<dbReference type="GeneID" id="69031889"/>
<dbReference type="Proteomes" id="UP000002039">
    <property type="component" value="Unassembled WGS sequence"/>
</dbReference>
<dbReference type="EMBL" id="EQ999976">
    <property type="protein sequence ID" value="OAT01245.1"/>
    <property type="molecule type" value="Genomic_DNA"/>
</dbReference>
<gene>
    <name evidence="1" type="ORF">BDCG_16997</name>
</gene>